<keyword evidence="3" id="KW-0560">Oxidoreductase</keyword>
<dbReference type="Gene3D" id="3.20.20.100">
    <property type="entry name" value="NADP-dependent oxidoreductase domain"/>
    <property type="match status" value="1"/>
</dbReference>
<evidence type="ECO:0000256" key="2">
    <source>
        <dbReference type="ARBA" id="ARBA00022857"/>
    </source>
</evidence>
<dbReference type="PRINTS" id="PR00069">
    <property type="entry name" value="ALDKETRDTASE"/>
</dbReference>
<feature type="domain" description="NADP-dependent oxidoreductase" evidence="4">
    <location>
        <begin position="20"/>
        <end position="285"/>
    </location>
</feature>
<dbReference type="InterPro" id="IPR016163">
    <property type="entry name" value="Ald_DH_C"/>
</dbReference>
<sequence>MAQAIRYFELNTGAKIPSVGLGTWQASPGVVGAAVHTAIKIGYRHIDCAQAYGNEKEIGSVLKKLFEDGVVRREDLWITSKLWCTNHAPEDVPVALNNTLEDLQLDYLDLYLIHWPASMKKGAVGFKPENLTQPDIPSTWKAMEALFDSGKARAIGVSNFSSKKLVDLLQVARVPPAVLQVECHPVWQQPKLHALCESNGIHITGYSPLGSPGTGTVKKEVLKHPVLNMVAEKLGKSPAQVALRWGLQMGHSVLPKSTNEERIKQNFDVFDWSIPEDLFAKFYEIEQERLIRGSGFVHETFGAYRTMEELWDDGICHVYVDKSVKVDMAKRIVLDAKTYYPAACNTMDLSSNGLLNELIMELQHEVSQFFIMQALDLVTEPDSDLVLREVLLLGNYWFYDSSKAPDCFTHIINNVVERLQEGWLRIVHVPRACNTIADQIIG</sequence>
<dbReference type="SUPFAM" id="SSF51430">
    <property type="entry name" value="NAD(P)-linked oxidoreductase"/>
    <property type="match status" value="1"/>
</dbReference>
<dbReference type="Gene3D" id="3.40.309.10">
    <property type="entry name" value="Aldehyde Dehydrogenase, Chain A, domain 2"/>
    <property type="match status" value="1"/>
</dbReference>
<evidence type="ECO:0000313" key="5">
    <source>
        <dbReference type="EMBL" id="KAK8993108.1"/>
    </source>
</evidence>
<evidence type="ECO:0000256" key="3">
    <source>
        <dbReference type="ARBA" id="ARBA00023002"/>
    </source>
</evidence>
<gene>
    <name evidence="5" type="ORF">V6N11_033212</name>
</gene>
<dbReference type="SUPFAM" id="SSF53720">
    <property type="entry name" value="ALDH-like"/>
    <property type="match status" value="1"/>
</dbReference>
<evidence type="ECO:0000313" key="6">
    <source>
        <dbReference type="Proteomes" id="UP001396334"/>
    </source>
</evidence>
<dbReference type="CDD" id="cd19125">
    <property type="entry name" value="AKR_AKR4C1-15"/>
    <property type="match status" value="1"/>
</dbReference>
<comment type="caution">
    <text evidence="5">The sequence shown here is derived from an EMBL/GenBank/DDBJ whole genome shotgun (WGS) entry which is preliminary data.</text>
</comment>
<accession>A0ABR2PXL6</accession>
<dbReference type="InterPro" id="IPR016161">
    <property type="entry name" value="Ald_DH/histidinol_DH"/>
</dbReference>
<evidence type="ECO:0000256" key="1">
    <source>
        <dbReference type="ARBA" id="ARBA00007905"/>
    </source>
</evidence>
<keyword evidence="6" id="KW-1185">Reference proteome</keyword>
<dbReference type="PROSITE" id="PS00063">
    <property type="entry name" value="ALDOKETO_REDUCTASE_3"/>
    <property type="match status" value="1"/>
</dbReference>
<dbReference type="InterPro" id="IPR036812">
    <property type="entry name" value="NAD(P)_OxRdtase_dom_sf"/>
</dbReference>
<dbReference type="InterPro" id="IPR023210">
    <property type="entry name" value="NADP_OxRdtase_dom"/>
</dbReference>
<organism evidence="5 6">
    <name type="scientific">Hibiscus sabdariffa</name>
    <name type="common">roselle</name>
    <dbReference type="NCBI Taxonomy" id="183260"/>
    <lineage>
        <taxon>Eukaryota</taxon>
        <taxon>Viridiplantae</taxon>
        <taxon>Streptophyta</taxon>
        <taxon>Embryophyta</taxon>
        <taxon>Tracheophyta</taxon>
        <taxon>Spermatophyta</taxon>
        <taxon>Magnoliopsida</taxon>
        <taxon>eudicotyledons</taxon>
        <taxon>Gunneridae</taxon>
        <taxon>Pentapetalae</taxon>
        <taxon>rosids</taxon>
        <taxon>malvids</taxon>
        <taxon>Malvales</taxon>
        <taxon>Malvaceae</taxon>
        <taxon>Malvoideae</taxon>
        <taxon>Hibiscus</taxon>
    </lineage>
</organism>
<dbReference type="PANTHER" id="PTHR11732">
    <property type="entry name" value="ALDO/KETO REDUCTASE"/>
    <property type="match status" value="1"/>
</dbReference>
<dbReference type="PROSITE" id="PS00798">
    <property type="entry name" value="ALDOKETO_REDUCTASE_1"/>
    <property type="match status" value="1"/>
</dbReference>
<proteinExistence type="inferred from homology"/>
<dbReference type="EMBL" id="JBBPBN010000049">
    <property type="protein sequence ID" value="KAK8993108.1"/>
    <property type="molecule type" value="Genomic_DNA"/>
</dbReference>
<dbReference type="Proteomes" id="UP001396334">
    <property type="component" value="Unassembled WGS sequence"/>
</dbReference>
<dbReference type="InterPro" id="IPR020471">
    <property type="entry name" value="AKR"/>
</dbReference>
<comment type="similarity">
    <text evidence="1">Belongs to the aldo/keto reductase family.</text>
</comment>
<protein>
    <recommendedName>
        <fullName evidence="4">NADP-dependent oxidoreductase domain-containing protein</fullName>
    </recommendedName>
</protein>
<dbReference type="InterPro" id="IPR044498">
    <property type="entry name" value="AKR4C"/>
</dbReference>
<dbReference type="PROSITE" id="PS00062">
    <property type="entry name" value="ALDOKETO_REDUCTASE_2"/>
    <property type="match status" value="1"/>
</dbReference>
<name>A0ABR2PXL6_9ROSI</name>
<evidence type="ECO:0000259" key="4">
    <source>
        <dbReference type="Pfam" id="PF00248"/>
    </source>
</evidence>
<dbReference type="Pfam" id="PF00248">
    <property type="entry name" value="Aldo_ket_red"/>
    <property type="match status" value="1"/>
</dbReference>
<dbReference type="InterPro" id="IPR018170">
    <property type="entry name" value="Aldo/ket_reductase_CS"/>
</dbReference>
<reference evidence="5 6" key="1">
    <citation type="journal article" date="2024" name="G3 (Bethesda)">
        <title>Genome assembly of Hibiscus sabdariffa L. provides insights into metabolisms of medicinal natural products.</title>
        <authorList>
            <person name="Kim T."/>
        </authorList>
    </citation>
    <scope>NUCLEOTIDE SEQUENCE [LARGE SCALE GENOMIC DNA]</scope>
    <source>
        <strain evidence="5">TK-2024</strain>
        <tissue evidence="5">Old leaves</tissue>
    </source>
</reference>
<keyword evidence="2" id="KW-0521">NADP</keyword>